<sequence>MPQNKSFNDGWLWAPSLNYKPGSSIAVGNIIADPFNPDNVLCSLDLSDLPPSVESTQEESRCGHQVTHNISLSGQLNRLFKGKLEEVFTYLNSTIVVKGIVSNCFHKYPSGNELADQLKDQAKVREAMKLDSTFSKPVYLITGVKFVQTVDVDFVHSAWSYGKRRVSRIPLNECKGDKFARFPHTGVFHGEGIVISYAVVKVVPTGWVEKDLRVESFPEEGRAFIDEAANNWVSFLESSLDLPGWEMNEDEKISDDEDEEYYVEESEDDEEENEEEDESTHPEMPPIEDLRI</sequence>
<dbReference type="EMBL" id="MSFL01000010">
    <property type="protein sequence ID" value="PWY83389.1"/>
    <property type="molecule type" value="Genomic_DNA"/>
</dbReference>
<dbReference type="GeneID" id="37069280"/>
<dbReference type="VEuPathDB" id="FungiDB:BO70DRAFT_403540"/>
<dbReference type="OrthoDB" id="4500473at2759"/>
<evidence type="ECO:0000256" key="1">
    <source>
        <dbReference type="SAM" id="MobiDB-lite"/>
    </source>
</evidence>
<accession>A0A317WB15</accession>
<proteinExistence type="predicted"/>
<protein>
    <submittedName>
        <fullName evidence="2">Uncharacterized protein</fullName>
    </submittedName>
</protein>
<feature type="region of interest" description="Disordered" evidence="1">
    <location>
        <begin position="246"/>
        <end position="292"/>
    </location>
</feature>
<feature type="compositionally biased region" description="Acidic residues" evidence="1">
    <location>
        <begin position="247"/>
        <end position="278"/>
    </location>
</feature>
<reference evidence="2 3" key="1">
    <citation type="submission" date="2016-12" db="EMBL/GenBank/DDBJ databases">
        <title>The genomes of Aspergillus section Nigri reveals drivers in fungal speciation.</title>
        <authorList>
            <consortium name="DOE Joint Genome Institute"/>
            <person name="Vesth T.C."/>
            <person name="Nybo J."/>
            <person name="Theobald S."/>
            <person name="Brandl J."/>
            <person name="Frisvad J.C."/>
            <person name="Nielsen K.F."/>
            <person name="Lyhne E.K."/>
            <person name="Kogle M.E."/>
            <person name="Kuo A."/>
            <person name="Riley R."/>
            <person name="Clum A."/>
            <person name="Nolan M."/>
            <person name="Lipzen A."/>
            <person name="Salamov A."/>
            <person name="Henrissat B."/>
            <person name="Wiebenga A."/>
            <person name="De Vries R.P."/>
            <person name="Grigoriev I.V."/>
            <person name="Mortensen U.H."/>
            <person name="Andersen M.R."/>
            <person name="Baker S.E."/>
        </authorList>
    </citation>
    <scope>NUCLEOTIDE SEQUENCE [LARGE SCALE GENOMIC DNA]</scope>
    <source>
        <strain evidence="2 3">CBS 117.55</strain>
    </source>
</reference>
<organism evidence="2 3">
    <name type="scientific">Aspergillus heteromorphus CBS 117.55</name>
    <dbReference type="NCBI Taxonomy" id="1448321"/>
    <lineage>
        <taxon>Eukaryota</taxon>
        <taxon>Fungi</taxon>
        <taxon>Dikarya</taxon>
        <taxon>Ascomycota</taxon>
        <taxon>Pezizomycotina</taxon>
        <taxon>Eurotiomycetes</taxon>
        <taxon>Eurotiomycetidae</taxon>
        <taxon>Eurotiales</taxon>
        <taxon>Aspergillaceae</taxon>
        <taxon>Aspergillus</taxon>
        <taxon>Aspergillus subgen. Circumdati</taxon>
    </lineage>
</organism>
<keyword evidence="3" id="KW-1185">Reference proteome</keyword>
<evidence type="ECO:0000313" key="3">
    <source>
        <dbReference type="Proteomes" id="UP000247233"/>
    </source>
</evidence>
<comment type="caution">
    <text evidence="2">The sequence shown here is derived from an EMBL/GenBank/DDBJ whole genome shotgun (WGS) entry which is preliminary data.</text>
</comment>
<name>A0A317WB15_9EURO</name>
<dbReference type="RefSeq" id="XP_025399832.1">
    <property type="nucleotide sequence ID" value="XM_025547043.1"/>
</dbReference>
<evidence type="ECO:0000313" key="2">
    <source>
        <dbReference type="EMBL" id="PWY83389.1"/>
    </source>
</evidence>
<gene>
    <name evidence="2" type="ORF">BO70DRAFT_403540</name>
</gene>
<dbReference type="Proteomes" id="UP000247233">
    <property type="component" value="Unassembled WGS sequence"/>
</dbReference>
<dbReference type="AlphaFoldDB" id="A0A317WB15"/>